<keyword evidence="2" id="KW-1185">Reference proteome</keyword>
<dbReference type="EMBL" id="VYSA01000002">
    <property type="protein sequence ID" value="KAA9107962.1"/>
    <property type="molecule type" value="Genomic_DNA"/>
</dbReference>
<reference evidence="2" key="1">
    <citation type="submission" date="2019-09" db="EMBL/GenBank/DDBJ databases">
        <title>Mumia zhuanghuii sp. nov. isolated from the intestinal contents of plateau pika (Ochotona curzoniae) in the Qinghai-Tibet plateau of China.</title>
        <authorList>
            <person name="Tian Z."/>
        </authorList>
    </citation>
    <scope>NUCLEOTIDE SEQUENCE [LARGE SCALE GENOMIC DNA]</scope>
    <source>
        <strain evidence="2">JCM 30598</strain>
    </source>
</reference>
<gene>
    <name evidence="1" type="ORF">F6B43_11090</name>
</gene>
<dbReference type="RefSeq" id="WP_150448992.1">
    <property type="nucleotide sequence ID" value="NZ_VYSA01000002.1"/>
</dbReference>
<dbReference type="InterPro" id="IPR012808">
    <property type="entry name" value="CHP02453"/>
</dbReference>
<dbReference type="Proteomes" id="UP000325827">
    <property type="component" value="Unassembled WGS sequence"/>
</dbReference>
<proteinExistence type="predicted"/>
<sequence>MTFTGFGAEASGFLAALAQDNSRAFFDAHRSQYERVIRQPMEDLLGEAEATYGSGRVMRPNRDVRFSTDKSPYRTDAGLWAGSVGGVYLSLTAEHLEVGGGLYEPSRDQLARARTAIDSAPTAAARLAQIVATLVAEGFEMAGPSLRTAPRGYDREHPHIELLRLKHYAALTTLPVDAAPEEIRHSWETVEPLIEWAGTFVGAAQSWPQLVWHCAKREASRQALTATPSAGPPPPRSLVS</sequence>
<dbReference type="Pfam" id="PF09365">
    <property type="entry name" value="DUF2461"/>
    <property type="match status" value="1"/>
</dbReference>
<dbReference type="PANTHER" id="PTHR36452">
    <property type="entry name" value="CHROMOSOME 12, WHOLE GENOME SHOTGUN SEQUENCE"/>
    <property type="match status" value="1"/>
</dbReference>
<dbReference type="PANTHER" id="PTHR36452:SF1">
    <property type="entry name" value="DUF2461 DOMAIN-CONTAINING PROTEIN"/>
    <property type="match status" value="1"/>
</dbReference>
<name>A0A5J5IZZ6_9MICO</name>
<evidence type="ECO:0000313" key="1">
    <source>
        <dbReference type="EMBL" id="KAA9107962.1"/>
    </source>
</evidence>
<accession>A0A5J5IZZ6</accession>
<organism evidence="1 2">
    <name type="scientific">Microbacterium rhizomatis</name>
    <dbReference type="NCBI Taxonomy" id="1631477"/>
    <lineage>
        <taxon>Bacteria</taxon>
        <taxon>Bacillati</taxon>
        <taxon>Actinomycetota</taxon>
        <taxon>Actinomycetes</taxon>
        <taxon>Micrococcales</taxon>
        <taxon>Microbacteriaceae</taxon>
        <taxon>Microbacterium</taxon>
    </lineage>
</organism>
<dbReference type="NCBIfam" id="TIGR02453">
    <property type="entry name" value="TIGR02453 family protein"/>
    <property type="match status" value="1"/>
</dbReference>
<comment type="caution">
    <text evidence="1">The sequence shown here is derived from an EMBL/GenBank/DDBJ whole genome shotgun (WGS) entry which is preliminary data.</text>
</comment>
<dbReference type="PIRSF" id="PIRSF028451">
    <property type="entry name" value="UCP028451"/>
    <property type="match status" value="1"/>
</dbReference>
<protein>
    <submittedName>
        <fullName evidence="1">DUF2461 domain-containing protein</fullName>
    </submittedName>
</protein>
<dbReference type="OrthoDB" id="9794241at2"/>
<evidence type="ECO:0000313" key="2">
    <source>
        <dbReference type="Proteomes" id="UP000325827"/>
    </source>
</evidence>
<dbReference type="AlphaFoldDB" id="A0A5J5IZZ6"/>
<dbReference type="InterPro" id="IPR015996">
    <property type="entry name" value="UCP028451"/>
</dbReference>